<gene>
    <name evidence="3" type="ORF">TWF506_000323</name>
</gene>
<feature type="compositionally biased region" description="Basic and acidic residues" evidence="2">
    <location>
        <begin position="847"/>
        <end position="858"/>
    </location>
</feature>
<keyword evidence="4" id="KW-1185">Reference proteome</keyword>
<feature type="compositionally biased region" description="Polar residues" evidence="2">
    <location>
        <begin position="636"/>
        <end position="647"/>
    </location>
</feature>
<feature type="compositionally biased region" description="Polar residues" evidence="2">
    <location>
        <begin position="757"/>
        <end position="767"/>
    </location>
</feature>
<feature type="compositionally biased region" description="Basic and acidic residues" evidence="2">
    <location>
        <begin position="217"/>
        <end position="228"/>
    </location>
</feature>
<dbReference type="AlphaFoldDB" id="A0AAN8PQM7"/>
<feature type="region of interest" description="Disordered" evidence="2">
    <location>
        <begin position="1"/>
        <end position="41"/>
    </location>
</feature>
<feature type="compositionally biased region" description="Polar residues" evidence="2">
    <location>
        <begin position="100"/>
        <end position="110"/>
    </location>
</feature>
<evidence type="ECO:0000256" key="1">
    <source>
        <dbReference type="SAM" id="Coils"/>
    </source>
</evidence>
<feature type="region of interest" description="Disordered" evidence="2">
    <location>
        <begin position="208"/>
        <end position="241"/>
    </location>
</feature>
<dbReference type="Proteomes" id="UP001307849">
    <property type="component" value="Unassembled WGS sequence"/>
</dbReference>
<feature type="compositionally biased region" description="Basic residues" evidence="2">
    <location>
        <begin position="648"/>
        <end position="657"/>
    </location>
</feature>
<feature type="region of interest" description="Disordered" evidence="2">
    <location>
        <begin position="636"/>
        <end position="661"/>
    </location>
</feature>
<sequence length="858" mass="94689">MASIASPPSARNIINNNTNTNPLISTPPARLLSSNVNEDPRSLGQQEIGLISRIQEDQENTYNGDGNLFAASADDDQHWNESGNGGYKLESDATGAHGNPNPSSSFDAQPPYNTFDSIPNGADEDQFGTWDPQHPLTALFNPPEPDPIQRSFTAPATSFPLTLQERRLALRNSHMRATPMASSIKQDDVKGLSRAANALRNKHFTSVGRSNTVSSRVSDRTASDDDAIHQSSNRRGSGNFGTLPSIHASLRHRKTPSVEQTGYIEHLEKQISDLNAKLRSYTDPTSDKSHAAIVQRLNAKVRSLENQVNEWEALFDERIRETERINSRERSSNNSQIKLLKEQVETLTQTVANLEDDLDFEKKQNTALTLAVSDKKALAMDNAQLAQALTNALGEIAELEAQAQEREDSMMYAGGSVTGSQKAMTLGQLMIDVTPKPRSLETFADLNMPSGNAMDKQHSPFSPTDAAWQTLSPTTSNASTQDMPIRHRKMRKFPSGISAPKQLILSPSSSRRSSVEFVRGHSRNASSSWGSPRLERMGGGRNSLFEELEKMHEDGMVAAIHDETLSVIGSQAPAELIEVSELEESFGSDILFGDQYDEHLRAGGEKLMQSPDLQSGGSMRSGHSMDFRDNMESITTAMTPPHKTNGTLHRRNRRRASQHTQGYITSDEDIQVVFSGNKSRNYHDAGDPITPCKTRRKSTKPDANKPILPVKPQPNARERLQRRRTNSASHGLGIGDARYPPPYTKFASGAKDDGWRTENSQGEISSSSDEERPGLWISQEQLRALRQDLDRGGLLKAMGISNENNMVLWTKLLIGFMATMFVALRDGPSVALERVDGTKSQATTPVKKRDVRRDMDED</sequence>
<comment type="caution">
    <text evidence="3">The sequence shown here is derived from an EMBL/GenBank/DDBJ whole genome shotgun (WGS) entry which is preliminary data.</text>
</comment>
<reference evidence="3 4" key="1">
    <citation type="submission" date="2019-10" db="EMBL/GenBank/DDBJ databases">
        <authorList>
            <person name="Palmer J.M."/>
        </authorList>
    </citation>
    <scope>NUCLEOTIDE SEQUENCE [LARGE SCALE GENOMIC DNA]</scope>
    <source>
        <strain evidence="3 4">TWF506</strain>
    </source>
</reference>
<organism evidence="3 4">
    <name type="scientific">Arthrobotrys conoides</name>
    <dbReference type="NCBI Taxonomy" id="74498"/>
    <lineage>
        <taxon>Eukaryota</taxon>
        <taxon>Fungi</taxon>
        <taxon>Dikarya</taxon>
        <taxon>Ascomycota</taxon>
        <taxon>Pezizomycotina</taxon>
        <taxon>Orbiliomycetes</taxon>
        <taxon>Orbiliales</taxon>
        <taxon>Orbiliaceae</taxon>
        <taxon>Arthrobotrys</taxon>
    </lineage>
</organism>
<keyword evidence="1" id="KW-0175">Coiled coil</keyword>
<accession>A0AAN8PQM7</accession>
<protein>
    <submittedName>
        <fullName evidence="3">Uncharacterized protein</fullName>
    </submittedName>
</protein>
<feature type="region of interest" description="Disordered" evidence="2">
    <location>
        <begin position="678"/>
        <end position="774"/>
    </location>
</feature>
<feature type="compositionally biased region" description="Low complexity" evidence="2">
    <location>
        <begin position="12"/>
        <end position="28"/>
    </location>
</feature>
<dbReference type="EMBL" id="JAVHJM010000001">
    <property type="protein sequence ID" value="KAK6520032.1"/>
    <property type="molecule type" value="Genomic_DNA"/>
</dbReference>
<proteinExistence type="predicted"/>
<evidence type="ECO:0000256" key="2">
    <source>
        <dbReference type="SAM" id="MobiDB-lite"/>
    </source>
</evidence>
<feature type="compositionally biased region" description="Polar residues" evidence="2">
    <location>
        <begin position="229"/>
        <end position="241"/>
    </location>
</feature>
<feature type="coiled-coil region" evidence="1">
    <location>
        <begin position="294"/>
        <end position="409"/>
    </location>
</feature>
<evidence type="ECO:0000313" key="4">
    <source>
        <dbReference type="Proteomes" id="UP001307849"/>
    </source>
</evidence>
<name>A0AAN8PQM7_9PEZI</name>
<evidence type="ECO:0000313" key="3">
    <source>
        <dbReference type="EMBL" id="KAK6520032.1"/>
    </source>
</evidence>
<feature type="region of interest" description="Disordered" evidence="2">
    <location>
        <begin position="838"/>
        <end position="858"/>
    </location>
</feature>
<feature type="region of interest" description="Disordered" evidence="2">
    <location>
        <begin position="75"/>
        <end position="110"/>
    </location>
</feature>